<dbReference type="GO" id="GO:0016020">
    <property type="term" value="C:membrane"/>
    <property type="evidence" value="ECO:0007669"/>
    <property type="project" value="InterPro"/>
</dbReference>
<evidence type="ECO:0000313" key="4">
    <source>
        <dbReference type="EMBL" id="PYF72607.1"/>
    </source>
</evidence>
<evidence type="ECO:0000256" key="1">
    <source>
        <dbReference type="SAM" id="Coils"/>
    </source>
</evidence>
<keyword evidence="4" id="KW-0808">Transferase</keyword>
<dbReference type="Proteomes" id="UP000248198">
    <property type="component" value="Unassembled WGS sequence"/>
</dbReference>
<dbReference type="EMBL" id="QKLU01000006">
    <property type="protein sequence ID" value="PYF72607.1"/>
    <property type="molecule type" value="Genomic_DNA"/>
</dbReference>
<accession>A0A318UEQ8</accession>
<feature type="transmembrane region" description="Helical" evidence="2">
    <location>
        <begin position="88"/>
        <end position="114"/>
    </location>
</feature>
<evidence type="ECO:0000313" key="5">
    <source>
        <dbReference type="Proteomes" id="UP000248198"/>
    </source>
</evidence>
<dbReference type="InterPro" id="IPR036890">
    <property type="entry name" value="HATPase_C_sf"/>
</dbReference>
<feature type="domain" description="Signal transduction histidine kinase internal region" evidence="3">
    <location>
        <begin position="166"/>
        <end position="243"/>
    </location>
</feature>
<protein>
    <submittedName>
        <fullName evidence="4">Histidine kinase</fullName>
    </submittedName>
</protein>
<dbReference type="Pfam" id="PF06580">
    <property type="entry name" value="His_kinase"/>
    <property type="match status" value="1"/>
</dbReference>
<organism evidence="4 5">
    <name type="scientific">Pedobacter nutrimenti</name>
    <dbReference type="NCBI Taxonomy" id="1241337"/>
    <lineage>
        <taxon>Bacteria</taxon>
        <taxon>Pseudomonadati</taxon>
        <taxon>Bacteroidota</taxon>
        <taxon>Sphingobacteriia</taxon>
        <taxon>Sphingobacteriales</taxon>
        <taxon>Sphingobacteriaceae</taxon>
        <taxon>Pedobacter</taxon>
    </lineage>
</organism>
<dbReference type="InterPro" id="IPR050640">
    <property type="entry name" value="Bact_2-comp_sensor_kinase"/>
</dbReference>
<keyword evidence="4" id="KW-0418">Kinase</keyword>
<dbReference type="InterPro" id="IPR010559">
    <property type="entry name" value="Sig_transdc_His_kin_internal"/>
</dbReference>
<keyword evidence="2" id="KW-1133">Transmembrane helix</keyword>
<feature type="transmembrane region" description="Helical" evidence="2">
    <location>
        <begin position="20"/>
        <end position="37"/>
    </location>
</feature>
<keyword evidence="2" id="KW-0812">Transmembrane</keyword>
<feature type="transmembrane region" description="Helical" evidence="2">
    <location>
        <begin position="126"/>
        <end position="146"/>
    </location>
</feature>
<proteinExistence type="predicted"/>
<keyword evidence="1" id="KW-0175">Coiled coil</keyword>
<dbReference type="RefSeq" id="WP_110833572.1">
    <property type="nucleotide sequence ID" value="NZ_QKLU01000006.1"/>
</dbReference>
<name>A0A318UEQ8_9SPHI</name>
<evidence type="ECO:0000256" key="2">
    <source>
        <dbReference type="SAM" id="Phobius"/>
    </source>
</evidence>
<dbReference type="PANTHER" id="PTHR34220">
    <property type="entry name" value="SENSOR HISTIDINE KINASE YPDA"/>
    <property type="match status" value="1"/>
</dbReference>
<reference evidence="4 5" key="1">
    <citation type="submission" date="2018-06" db="EMBL/GenBank/DDBJ databases">
        <title>Genomic Encyclopedia of Archaeal and Bacterial Type Strains, Phase II (KMG-II): from individual species to whole genera.</title>
        <authorList>
            <person name="Goeker M."/>
        </authorList>
    </citation>
    <scope>NUCLEOTIDE SEQUENCE [LARGE SCALE GENOMIC DNA]</scope>
    <source>
        <strain evidence="4 5">DSM 27372</strain>
    </source>
</reference>
<dbReference type="AlphaFoldDB" id="A0A318UEQ8"/>
<dbReference type="PANTHER" id="PTHR34220:SF7">
    <property type="entry name" value="SENSOR HISTIDINE KINASE YPDA"/>
    <property type="match status" value="1"/>
</dbReference>
<dbReference type="SUPFAM" id="SSF55874">
    <property type="entry name" value="ATPase domain of HSP90 chaperone/DNA topoisomerase II/histidine kinase"/>
    <property type="match status" value="1"/>
</dbReference>
<feature type="coiled-coil region" evidence="1">
    <location>
        <begin position="146"/>
        <end position="173"/>
    </location>
</feature>
<dbReference type="Gene3D" id="3.30.565.10">
    <property type="entry name" value="Histidine kinase-like ATPase, C-terminal domain"/>
    <property type="match status" value="1"/>
</dbReference>
<feature type="transmembrane region" description="Helical" evidence="2">
    <location>
        <begin position="57"/>
        <end position="79"/>
    </location>
</feature>
<dbReference type="GO" id="GO:0000155">
    <property type="term" value="F:phosphorelay sensor kinase activity"/>
    <property type="evidence" value="ECO:0007669"/>
    <property type="project" value="InterPro"/>
</dbReference>
<keyword evidence="5" id="KW-1185">Reference proteome</keyword>
<sequence>MRKSWKREMVLNFSNKYIRVTVHILVWMVLLALPYVINSNRSTPPHRLDPGEQGQFLKLNLISYFYLIGVFYLNGFVLIQKLFYRHRYFYYTFSVVLVYLSVLLLHYILFGILIHSVDFEWTRAAWFNLPAFLLTIAASTTYIMIYDRIKMEKVDMERERETMKTELSFLRSQISPHFIFNILNNIVALVRLKSADLEPTVMKLSGLMQYMLYETDEEKVSLKTEQEYLNSYIDLQKQRFGKKVKVETEIELANENQEIEPMLLIPFVENAFKHGVGLIEHPQIRILLKTDRDSLSFMVYNKFSSYEQEVKDHSSGIGLANVSRRLKLLYGNDHRLSIEKDGDWFKVDLWIKFNV</sequence>
<dbReference type="OrthoDB" id="9792992at2"/>
<comment type="caution">
    <text evidence="4">The sequence shown here is derived from an EMBL/GenBank/DDBJ whole genome shotgun (WGS) entry which is preliminary data.</text>
</comment>
<keyword evidence="2" id="KW-0472">Membrane</keyword>
<evidence type="ECO:0000259" key="3">
    <source>
        <dbReference type="Pfam" id="PF06580"/>
    </source>
</evidence>
<gene>
    <name evidence="4" type="ORF">B0O44_106262</name>
</gene>